<keyword evidence="2" id="KW-0378">Hydrolase</keyword>
<dbReference type="SUPFAM" id="SSF53098">
    <property type="entry name" value="Ribonuclease H-like"/>
    <property type="match status" value="1"/>
</dbReference>
<dbReference type="InterPro" id="IPR036397">
    <property type="entry name" value="RNaseH_sf"/>
</dbReference>
<protein>
    <recommendedName>
        <fullName evidence="4">Exonuclease domain-containing protein</fullName>
    </recommendedName>
</protein>
<evidence type="ECO:0000313" key="6">
    <source>
        <dbReference type="Proteomes" id="UP000050833"/>
    </source>
</evidence>
<evidence type="ECO:0000313" key="5">
    <source>
        <dbReference type="EMBL" id="KQC85834.1"/>
    </source>
</evidence>
<keyword evidence="1" id="KW-0540">Nuclease</keyword>
<proteinExistence type="predicted"/>
<feature type="domain" description="Exonuclease" evidence="4">
    <location>
        <begin position="2"/>
        <end position="184"/>
    </location>
</feature>
<keyword evidence="3" id="KW-0269">Exonuclease</keyword>
<reference evidence="5 6" key="1">
    <citation type="submission" date="2015-10" db="EMBL/GenBank/DDBJ databases">
        <title>Butyribacter intestini gen. nov., sp. nov., a butyric acid-producing bacterium of the family Lachnospiraceae isolated from the human faeces.</title>
        <authorList>
            <person name="Zou Y."/>
            <person name="Xue W."/>
            <person name="Luo G."/>
            <person name="Lv M."/>
        </authorList>
    </citation>
    <scope>NUCLEOTIDE SEQUENCE [LARGE SCALE GENOMIC DNA]</scope>
    <source>
        <strain evidence="5 6">TF01-11</strain>
    </source>
</reference>
<sequence>MKHIMIDLEMNKIKKQYRDDKKLANELIEIGAVKMDDDFNEVDRYQSYVMPDYGKMDSHIIKLTGITDEKLEGAPGFKDAMQDFEKWIGGGAVTFYSWSMADIRQFQTESAFKEYQSETLRKMEKNWIDFQEEYSRLLGIDKRIKLKQAVSSADYDFKGAQHTALADAVNTAEILKLSKNPQEFERVMKPILDLFRKDQGGSTLIDMCPEFFAEALKKDETKKKE</sequence>
<accession>A0AAW3JTG1</accession>
<name>A0AAW3JTG1_9FIRM</name>
<evidence type="ECO:0000256" key="3">
    <source>
        <dbReference type="ARBA" id="ARBA00022839"/>
    </source>
</evidence>
<dbReference type="Gene3D" id="3.30.420.10">
    <property type="entry name" value="Ribonuclease H-like superfamily/Ribonuclease H"/>
    <property type="match status" value="1"/>
</dbReference>
<dbReference type="SMART" id="SM00479">
    <property type="entry name" value="EXOIII"/>
    <property type="match status" value="1"/>
</dbReference>
<evidence type="ECO:0000259" key="4">
    <source>
        <dbReference type="SMART" id="SM00479"/>
    </source>
</evidence>
<dbReference type="GO" id="GO:0000175">
    <property type="term" value="F:3'-5'-RNA exonuclease activity"/>
    <property type="evidence" value="ECO:0007669"/>
    <property type="project" value="InterPro"/>
</dbReference>
<dbReference type="AlphaFoldDB" id="A0AAW3JTG1"/>
<dbReference type="InterPro" id="IPR047201">
    <property type="entry name" value="ERI-1_3'hExo-like"/>
</dbReference>
<comment type="caution">
    <text evidence="5">The sequence shown here is derived from an EMBL/GenBank/DDBJ whole genome shotgun (WGS) entry which is preliminary data.</text>
</comment>
<dbReference type="InterPro" id="IPR051274">
    <property type="entry name" value="3-5_Exoribonuclease"/>
</dbReference>
<dbReference type="Proteomes" id="UP000050833">
    <property type="component" value="Unassembled WGS sequence"/>
</dbReference>
<dbReference type="InterPro" id="IPR012337">
    <property type="entry name" value="RNaseH-like_sf"/>
</dbReference>
<dbReference type="EMBL" id="LLKB01000001">
    <property type="protein sequence ID" value="KQC85834.1"/>
    <property type="molecule type" value="Genomic_DNA"/>
</dbReference>
<evidence type="ECO:0000256" key="1">
    <source>
        <dbReference type="ARBA" id="ARBA00022722"/>
    </source>
</evidence>
<dbReference type="Pfam" id="PF00929">
    <property type="entry name" value="RNase_T"/>
    <property type="match status" value="1"/>
</dbReference>
<keyword evidence="6" id="KW-1185">Reference proteome</keyword>
<gene>
    <name evidence="5" type="ORF">APZ18_01090</name>
</gene>
<dbReference type="PANTHER" id="PTHR23044">
    <property type="entry name" value="3'-5' EXONUCLEASE ERI1-RELATED"/>
    <property type="match status" value="1"/>
</dbReference>
<dbReference type="InterPro" id="IPR013520">
    <property type="entry name" value="Ribonucl_H"/>
</dbReference>
<evidence type="ECO:0000256" key="2">
    <source>
        <dbReference type="ARBA" id="ARBA00022801"/>
    </source>
</evidence>
<dbReference type="PANTHER" id="PTHR23044:SF61">
    <property type="entry name" value="3'-5' EXORIBONUCLEASE 1-RELATED"/>
    <property type="match status" value="1"/>
</dbReference>
<organism evidence="5 6">
    <name type="scientific">Butyribacter intestini</name>
    <dbReference type="NCBI Taxonomy" id="1703332"/>
    <lineage>
        <taxon>Bacteria</taxon>
        <taxon>Bacillati</taxon>
        <taxon>Bacillota</taxon>
        <taxon>Clostridia</taxon>
        <taxon>Lachnospirales</taxon>
        <taxon>Lachnospiraceae</taxon>
        <taxon>Butyribacter</taxon>
    </lineage>
</organism>
<dbReference type="CDD" id="cd06133">
    <property type="entry name" value="ERI-1_3'hExo_like"/>
    <property type="match status" value="1"/>
</dbReference>
<dbReference type="GO" id="GO:0003676">
    <property type="term" value="F:nucleic acid binding"/>
    <property type="evidence" value="ECO:0007669"/>
    <property type="project" value="InterPro"/>
</dbReference>